<evidence type="ECO:0000313" key="3">
    <source>
        <dbReference type="EMBL" id="ORZ11590.1"/>
    </source>
</evidence>
<keyword evidence="4" id="KW-1185">Reference proteome</keyword>
<evidence type="ECO:0000256" key="1">
    <source>
        <dbReference type="SAM" id="MobiDB-lite"/>
    </source>
</evidence>
<keyword evidence="2" id="KW-0732">Signal</keyword>
<dbReference type="EMBL" id="MCGE01000021">
    <property type="protein sequence ID" value="ORZ11590.1"/>
    <property type="molecule type" value="Genomic_DNA"/>
</dbReference>
<feature type="region of interest" description="Disordered" evidence="1">
    <location>
        <begin position="27"/>
        <end position="128"/>
    </location>
</feature>
<gene>
    <name evidence="3" type="ORF">BCR42DRAFT_469350</name>
</gene>
<name>A0A1X2I8H7_9FUNG</name>
<comment type="caution">
    <text evidence="3">The sequence shown here is derived from an EMBL/GenBank/DDBJ whole genome shotgun (WGS) entry which is preliminary data.</text>
</comment>
<feature type="chain" id="PRO_5012530059" evidence="2">
    <location>
        <begin position="23"/>
        <end position="166"/>
    </location>
</feature>
<protein>
    <submittedName>
        <fullName evidence="3">Uncharacterized protein</fullName>
    </submittedName>
</protein>
<dbReference type="AlphaFoldDB" id="A0A1X2I8H7"/>
<sequence length="166" mass="16621">MVQPCSFLILLTAFSAIVMVHGAPLETRSSKHHGSDDNHPASKNPSDVSKLQTMPNGCTPGVDGMCPPDTQAGVMQDGPPVPPSEGSPTNNSDPAGSAPAVSPPMGSPSNGQSNGPGSLTSNPQKTLLGGYGLRGTGIGGRHGLLGTGILHGSSGYGGSGIYTRNH</sequence>
<accession>A0A1X2I8H7</accession>
<feature type="compositionally biased region" description="Polar residues" evidence="1">
    <location>
        <begin position="41"/>
        <end position="56"/>
    </location>
</feature>
<organism evidence="3 4">
    <name type="scientific">Absidia repens</name>
    <dbReference type="NCBI Taxonomy" id="90262"/>
    <lineage>
        <taxon>Eukaryota</taxon>
        <taxon>Fungi</taxon>
        <taxon>Fungi incertae sedis</taxon>
        <taxon>Mucoromycota</taxon>
        <taxon>Mucoromycotina</taxon>
        <taxon>Mucoromycetes</taxon>
        <taxon>Mucorales</taxon>
        <taxon>Cunninghamellaceae</taxon>
        <taxon>Absidia</taxon>
    </lineage>
</organism>
<evidence type="ECO:0000313" key="4">
    <source>
        <dbReference type="Proteomes" id="UP000193560"/>
    </source>
</evidence>
<evidence type="ECO:0000256" key="2">
    <source>
        <dbReference type="SAM" id="SignalP"/>
    </source>
</evidence>
<reference evidence="3 4" key="1">
    <citation type="submission" date="2016-07" db="EMBL/GenBank/DDBJ databases">
        <title>Pervasive Adenine N6-methylation of Active Genes in Fungi.</title>
        <authorList>
            <consortium name="DOE Joint Genome Institute"/>
            <person name="Mondo S.J."/>
            <person name="Dannebaum R.O."/>
            <person name="Kuo R.C."/>
            <person name="Labutti K."/>
            <person name="Haridas S."/>
            <person name="Kuo A."/>
            <person name="Salamov A."/>
            <person name="Ahrendt S.R."/>
            <person name="Lipzen A."/>
            <person name="Sullivan W."/>
            <person name="Andreopoulos W.B."/>
            <person name="Clum A."/>
            <person name="Lindquist E."/>
            <person name="Daum C."/>
            <person name="Ramamoorthy G.K."/>
            <person name="Gryganskyi A."/>
            <person name="Culley D."/>
            <person name="Magnuson J.K."/>
            <person name="James T.Y."/>
            <person name="O'Malley M.A."/>
            <person name="Stajich J.E."/>
            <person name="Spatafora J.W."/>
            <person name="Visel A."/>
            <person name="Grigoriev I.V."/>
        </authorList>
    </citation>
    <scope>NUCLEOTIDE SEQUENCE [LARGE SCALE GENOMIC DNA]</scope>
    <source>
        <strain evidence="3 4">NRRL 1336</strain>
    </source>
</reference>
<dbReference type="Proteomes" id="UP000193560">
    <property type="component" value="Unassembled WGS sequence"/>
</dbReference>
<feature type="compositionally biased region" description="Low complexity" evidence="1">
    <location>
        <begin position="107"/>
        <end position="118"/>
    </location>
</feature>
<feature type="signal peptide" evidence="2">
    <location>
        <begin position="1"/>
        <end position="22"/>
    </location>
</feature>
<proteinExistence type="predicted"/>